<evidence type="ECO:0000313" key="2">
    <source>
        <dbReference type="EMBL" id="RDX49179.1"/>
    </source>
</evidence>
<gene>
    <name evidence="2" type="ORF">OH76DRAFT_560917</name>
</gene>
<keyword evidence="3" id="KW-1185">Reference proteome</keyword>
<dbReference type="Proteomes" id="UP000256964">
    <property type="component" value="Unassembled WGS sequence"/>
</dbReference>
<dbReference type="EMBL" id="KZ857407">
    <property type="protein sequence ID" value="RDX49179.1"/>
    <property type="molecule type" value="Genomic_DNA"/>
</dbReference>
<dbReference type="AlphaFoldDB" id="A0A371D9I4"/>
<evidence type="ECO:0000259" key="1">
    <source>
        <dbReference type="Pfam" id="PF20151"/>
    </source>
</evidence>
<feature type="domain" description="DUF6533" evidence="1">
    <location>
        <begin position="110"/>
        <end position="150"/>
    </location>
</feature>
<protein>
    <recommendedName>
        <fullName evidence="1">DUF6533 domain-containing protein</fullName>
    </recommendedName>
</protein>
<organism evidence="2 3">
    <name type="scientific">Lentinus brumalis</name>
    <dbReference type="NCBI Taxonomy" id="2498619"/>
    <lineage>
        <taxon>Eukaryota</taxon>
        <taxon>Fungi</taxon>
        <taxon>Dikarya</taxon>
        <taxon>Basidiomycota</taxon>
        <taxon>Agaricomycotina</taxon>
        <taxon>Agaricomycetes</taxon>
        <taxon>Polyporales</taxon>
        <taxon>Polyporaceae</taxon>
        <taxon>Lentinus</taxon>
    </lineage>
</organism>
<dbReference type="OrthoDB" id="2745317at2759"/>
<sequence length="182" mass="20638">MSSVNTARLRLEHHQDTLMLSGCSAGWLIAALRSRIKTSGCHSCRRDDYRPWQLNPTTIDIACSFPGVNVLRRRCPWYHCTPLQYLARCTFLNSHRSRLLTPLNRRTDAYCNLAAAVLFVYDALLTFDRDLACFGKTRWTAASLLFFANKGISLTSSVLSLIWLAPFSSDEVSHRSHCIDIP</sequence>
<evidence type="ECO:0000313" key="3">
    <source>
        <dbReference type="Proteomes" id="UP000256964"/>
    </source>
</evidence>
<dbReference type="Pfam" id="PF20151">
    <property type="entry name" value="DUF6533"/>
    <property type="match status" value="1"/>
</dbReference>
<dbReference type="InterPro" id="IPR045340">
    <property type="entry name" value="DUF6533"/>
</dbReference>
<name>A0A371D9I4_9APHY</name>
<proteinExistence type="predicted"/>
<accession>A0A371D9I4</accession>
<reference evidence="2 3" key="1">
    <citation type="journal article" date="2018" name="Biotechnol. Biofuels">
        <title>Integrative visual omics of the white-rot fungus Polyporus brumalis exposes the biotechnological potential of its oxidative enzymes for delignifying raw plant biomass.</title>
        <authorList>
            <person name="Miyauchi S."/>
            <person name="Rancon A."/>
            <person name="Drula E."/>
            <person name="Hage H."/>
            <person name="Chaduli D."/>
            <person name="Favel A."/>
            <person name="Grisel S."/>
            <person name="Henrissat B."/>
            <person name="Herpoel-Gimbert I."/>
            <person name="Ruiz-Duenas F.J."/>
            <person name="Chevret D."/>
            <person name="Hainaut M."/>
            <person name="Lin J."/>
            <person name="Wang M."/>
            <person name="Pangilinan J."/>
            <person name="Lipzen A."/>
            <person name="Lesage-Meessen L."/>
            <person name="Navarro D."/>
            <person name="Riley R."/>
            <person name="Grigoriev I.V."/>
            <person name="Zhou S."/>
            <person name="Raouche S."/>
            <person name="Rosso M.N."/>
        </authorList>
    </citation>
    <scope>NUCLEOTIDE SEQUENCE [LARGE SCALE GENOMIC DNA]</scope>
    <source>
        <strain evidence="2 3">BRFM 1820</strain>
    </source>
</reference>